<evidence type="ECO:0000313" key="2">
    <source>
        <dbReference type="Proteomes" id="UP000005709"/>
    </source>
</evidence>
<sequence length="84" mass="9590">MEQIKITQSQIAKKLGVTQGAVSLWFLQINTPKVKHANAMQKHWGFPTQMWDDPKLFSSFMRKNSQKFGSLKILRKAKNGSAEV</sequence>
<accession>C8PFG9</accession>
<dbReference type="Gene3D" id="1.10.260.40">
    <property type="entry name" value="lambda repressor-like DNA-binding domains"/>
    <property type="match status" value="1"/>
</dbReference>
<reference evidence="1 2" key="1">
    <citation type="submission" date="2009-07" db="EMBL/GenBank/DDBJ databases">
        <authorList>
            <person name="Madupu R."/>
            <person name="Sebastian Y."/>
            <person name="Durkin A.S."/>
            <person name="Torralba M."/>
            <person name="Methe B."/>
            <person name="Sutton G.G."/>
            <person name="Strausberg R.L."/>
            <person name="Nelson K.E."/>
        </authorList>
    </citation>
    <scope>NUCLEOTIDE SEQUENCE [LARGE SCALE GENOMIC DNA]</scope>
    <source>
        <strain evidence="1 2">RM3268</strain>
    </source>
</reference>
<dbReference type="InterPro" id="IPR001387">
    <property type="entry name" value="Cro/C1-type_HTH"/>
</dbReference>
<dbReference type="Proteomes" id="UP000005709">
    <property type="component" value="Unassembled WGS sequence"/>
</dbReference>
<dbReference type="OrthoDB" id="9791537at2"/>
<name>C8PFG9_9BACT</name>
<keyword evidence="2" id="KW-1185">Reference proteome</keyword>
<comment type="caution">
    <text evidence="1">The sequence shown here is derived from an EMBL/GenBank/DDBJ whole genome shotgun (WGS) entry which is preliminary data.</text>
</comment>
<gene>
    <name evidence="1" type="ORF">CAMGR0001_2126</name>
</gene>
<dbReference type="CDD" id="cd00093">
    <property type="entry name" value="HTH_XRE"/>
    <property type="match status" value="1"/>
</dbReference>
<evidence type="ECO:0000313" key="1">
    <source>
        <dbReference type="EMBL" id="EEV18435.1"/>
    </source>
</evidence>
<dbReference type="EMBL" id="ACYG01000014">
    <property type="protein sequence ID" value="EEV18435.1"/>
    <property type="molecule type" value="Genomic_DNA"/>
</dbReference>
<organism evidence="1 2">
    <name type="scientific">Campylobacter gracilis RM3268</name>
    <dbReference type="NCBI Taxonomy" id="553220"/>
    <lineage>
        <taxon>Bacteria</taxon>
        <taxon>Pseudomonadati</taxon>
        <taxon>Campylobacterota</taxon>
        <taxon>Epsilonproteobacteria</taxon>
        <taxon>Campylobacterales</taxon>
        <taxon>Campylobacteraceae</taxon>
        <taxon>Campylobacter</taxon>
    </lineage>
</organism>
<evidence type="ECO:0008006" key="3">
    <source>
        <dbReference type="Google" id="ProtNLM"/>
    </source>
</evidence>
<protein>
    <recommendedName>
        <fullName evidence="3">HTH cro/C1-type domain-containing protein</fullName>
    </recommendedName>
</protein>
<dbReference type="InterPro" id="IPR010982">
    <property type="entry name" value="Lambda_DNA-bd_dom_sf"/>
</dbReference>
<proteinExistence type="predicted"/>
<dbReference type="RefSeq" id="WP_005870002.1">
    <property type="nucleotide sequence ID" value="NZ_ACYG01000014.1"/>
</dbReference>
<dbReference type="GO" id="GO:0003677">
    <property type="term" value="F:DNA binding"/>
    <property type="evidence" value="ECO:0007669"/>
    <property type="project" value="InterPro"/>
</dbReference>
<dbReference type="AlphaFoldDB" id="C8PFG9"/>
<dbReference type="STRING" id="824.CGRAC_0230"/>
<dbReference type="SUPFAM" id="SSF47413">
    <property type="entry name" value="lambda repressor-like DNA-binding domains"/>
    <property type="match status" value="1"/>
</dbReference>